<dbReference type="Gene3D" id="1.20.120.230">
    <property type="entry name" value="Alpha-catenin/vinculin-like"/>
    <property type="match status" value="5"/>
</dbReference>
<dbReference type="PANTHER" id="PTHR18914:SF9">
    <property type="entry name" value="CATENIN ALPHA"/>
    <property type="match status" value="1"/>
</dbReference>
<dbReference type="Pfam" id="PF01044">
    <property type="entry name" value="Vinculin"/>
    <property type="match status" value="1"/>
</dbReference>
<evidence type="ECO:0000256" key="3">
    <source>
        <dbReference type="ARBA" id="ARBA00008376"/>
    </source>
</evidence>
<keyword evidence="5" id="KW-0130">Cell adhesion</keyword>
<name>E4XHR6_OIKDI</name>
<keyword evidence="6" id="KW-0965">Cell junction</keyword>
<evidence type="ECO:0000256" key="5">
    <source>
        <dbReference type="ARBA" id="ARBA00022889"/>
    </source>
</evidence>
<dbReference type="GO" id="GO:0005912">
    <property type="term" value="C:adherens junction"/>
    <property type="evidence" value="ECO:0007669"/>
    <property type="project" value="TreeGrafter"/>
</dbReference>
<evidence type="ECO:0000313" key="8">
    <source>
        <dbReference type="Proteomes" id="UP000001307"/>
    </source>
</evidence>
<dbReference type="OrthoDB" id="29742at2759"/>
<dbReference type="GO" id="GO:0045296">
    <property type="term" value="F:cadherin binding"/>
    <property type="evidence" value="ECO:0007669"/>
    <property type="project" value="InterPro"/>
</dbReference>
<dbReference type="GO" id="GO:0051015">
    <property type="term" value="F:actin filament binding"/>
    <property type="evidence" value="ECO:0007669"/>
    <property type="project" value="InterPro"/>
</dbReference>
<reference evidence="7" key="1">
    <citation type="journal article" date="2010" name="Science">
        <title>Plasticity of animal genome architecture unmasked by rapid evolution of a pelagic tunicate.</title>
        <authorList>
            <person name="Denoeud F."/>
            <person name="Henriet S."/>
            <person name="Mungpakdee S."/>
            <person name="Aury J.M."/>
            <person name="Da Silva C."/>
            <person name="Brinkmann H."/>
            <person name="Mikhaleva J."/>
            <person name="Olsen L.C."/>
            <person name="Jubin C."/>
            <person name="Canestro C."/>
            <person name="Bouquet J.M."/>
            <person name="Danks G."/>
            <person name="Poulain J."/>
            <person name="Campsteijn C."/>
            <person name="Adamski M."/>
            <person name="Cross I."/>
            <person name="Yadetie F."/>
            <person name="Muffato M."/>
            <person name="Louis A."/>
            <person name="Butcher S."/>
            <person name="Tsagkogeorga G."/>
            <person name="Konrad A."/>
            <person name="Singh S."/>
            <person name="Jensen M.F."/>
            <person name="Cong E.H."/>
            <person name="Eikeseth-Otteraa H."/>
            <person name="Noel B."/>
            <person name="Anthouard V."/>
            <person name="Porcel B.M."/>
            <person name="Kachouri-Lafond R."/>
            <person name="Nishino A."/>
            <person name="Ugolini M."/>
            <person name="Chourrout P."/>
            <person name="Nishida H."/>
            <person name="Aasland R."/>
            <person name="Huzurbazar S."/>
            <person name="Westhof E."/>
            <person name="Delsuc F."/>
            <person name="Lehrach H."/>
            <person name="Reinhardt R."/>
            <person name="Weissenbach J."/>
            <person name="Roy S.W."/>
            <person name="Artiguenave F."/>
            <person name="Postlethwait J.H."/>
            <person name="Manak J.R."/>
            <person name="Thompson E.M."/>
            <person name="Jaillon O."/>
            <person name="Du Pasquier L."/>
            <person name="Boudinot P."/>
            <person name="Liberles D.A."/>
            <person name="Volff J.N."/>
            <person name="Philippe H."/>
            <person name="Lenhard B."/>
            <person name="Roest Crollius H."/>
            <person name="Wincker P."/>
            <person name="Chourrout D."/>
        </authorList>
    </citation>
    <scope>NUCLEOTIDE SEQUENCE [LARGE SCALE GENOMIC DNA]</scope>
</reference>
<dbReference type="InterPro" id="IPR006077">
    <property type="entry name" value="Vinculin/catenin"/>
</dbReference>
<accession>E4XHR6</accession>
<sequence length="907" mass="101364">MATLRNAQFGFDPEDLKPKCTSVYDLLEDLIKHFRFLMEDNPSPLQKGVSRPAQVSLTKIKEALSEIQKTGHEEVLPSADKKYTLALKRQIEKTLGDVDHEGKNFYTAAHTFTSDPLNVEKRQEMISASRTLVREVTRLLILADYVDVANIVELVNNAEHLFANVRHSKNKGEFMSAMQDLGAKCGEIYVKTGHRQEDILPEQEDQRYAIAVARQNLKDAGIRLITAENAYFANPNLLEAEKAQTDARRQFQEALKRIAAVIKGDHFRGYTDVGINAASDLTIPADIGEALDDFDMNIPDPIDFDSQSTPQDLQSRLEKLIEGAAAIADLAFTTPNRKDQIVSSCEAVRAALSGLLSDYMNASKSGQQMNFQDALDHLIEKNRALRDDLRRAAGDQIGDAFLNAQVPFLNLYSLAKKGDKASVDDYSPEFIEHSTQMVESAKISAFTISKNPMLKAKILQAAEAVSEMVQPAANSAKMLASDNQQKCYIEHMDVVMNEWELKLANLVESVNESVELVDFLATAQEHILKEIGDCVLAAEEKNATGLDNAAGLICGRVQRVCEVVLADIEQYEPDFTTEQVKEATQDLKEINLPEFSKGATDAVENINENRECDKEEIIRVSNELFAGVNQVFRAVLQTRSPHEYAHLGNTEPDSFRDEQSGVTGLLTEDTIDSTEAAERAEVIEAMTVEQQVEIKAEIADFQQIRDQAHQEFDRWDDDQNDLITIAKKMSAIMKQMTDYQTGEGPLQTNKELIKAAKKLSEYGTKLNNKAAPIAKECSDKHLSNNLESHLAKIDPLQHQLKLLSRVKQEVESVAGDLVVSGLESINSLVQNAKNLLRAVLETVRAAHTCSIRLEASPVVWRPKVPKKVPLMMSKDQNQKEKSRKIVRRETNKLKKQENTLMDFINIE</sequence>
<evidence type="ECO:0000256" key="6">
    <source>
        <dbReference type="ARBA" id="ARBA00022949"/>
    </source>
</evidence>
<dbReference type="SUPFAM" id="SSF47220">
    <property type="entry name" value="alpha-catenin/vinculin-like"/>
    <property type="match status" value="4"/>
</dbReference>
<organism evidence="7">
    <name type="scientific">Oikopleura dioica</name>
    <name type="common">Tunicate</name>
    <dbReference type="NCBI Taxonomy" id="34765"/>
    <lineage>
        <taxon>Eukaryota</taxon>
        <taxon>Metazoa</taxon>
        <taxon>Chordata</taxon>
        <taxon>Tunicata</taxon>
        <taxon>Appendicularia</taxon>
        <taxon>Copelata</taxon>
        <taxon>Oikopleuridae</taxon>
        <taxon>Oikopleura</taxon>
    </lineage>
</organism>
<comment type="similarity">
    <text evidence="3">Belongs to the vinculin/alpha-catenin family.</text>
</comment>
<dbReference type="GO" id="GO:0098609">
    <property type="term" value="P:cell-cell adhesion"/>
    <property type="evidence" value="ECO:0007669"/>
    <property type="project" value="TreeGrafter"/>
</dbReference>
<evidence type="ECO:0000313" key="7">
    <source>
        <dbReference type="EMBL" id="CBY19623.1"/>
    </source>
</evidence>
<evidence type="ECO:0000256" key="4">
    <source>
        <dbReference type="ARBA" id="ARBA00022490"/>
    </source>
</evidence>
<dbReference type="AlphaFoldDB" id="E4XHR6"/>
<dbReference type="InParanoid" id="E4XHR6"/>
<dbReference type="InterPro" id="IPR036723">
    <property type="entry name" value="Alpha-catenin/vinculin-like_sf"/>
</dbReference>
<dbReference type="Gene3D" id="6.10.250.2510">
    <property type="match status" value="1"/>
</dbReference>
<dbReference type="PANTHER" id="PTHR18914">
    <property type="entry name" value="ALPHA CATENIN"/>
    <property type="match status" value="1"/>
</dbReference>
<evidence type="ECO:0000256" key="2">
    <source>
        <dbReference type="ARBA" id="ARBA00004496"/>
    </source>
</evidence>
<gene>
    <name evidence="7" type="ORF">GSOID_T00011048001</name>
</gene>
<dbReference type="GO" id="GO:0008013">
    <property type="term" value="F:beta-catenin binding"/>
    <property type="evidence" value="ECO:0007669"/>
    <property type="project" value="TreeGrafter"/>
</dbReference>
<proteinExistence type="inferred from homology"/>
<dbReference type="GO" id="GO:0005737">
    <property type="term" value="C:cytoplasm"/>
    <property type="evidence" value="ECO:0007669"/>
    <property type="project" value="UniProtKB-SubCell"/>
</dbReference>
<dbReference type="GO" id="GO:0016477">
    <property type="term" value="P:cell migration"/>
    <property type="evidence" value="ECO:0007669"/>
    <property type="project" value="TreeGrafter"/>
</dbReference>
<keyword evidence="4" id="KW-0963">Cytoplasm</keyword>
<protein>
    <submittedName>
        <fullName evidence="7">Uncharacterized protein</fullName>
    </submittedName>
</protein>
<keyword evidence="8" id="KW-1185">Reference proteome</keyword>
<dbReference type="PRINTS" id="PR00805">
    <property type="entry name" value="ALPHACATENIN"/>
</dbReference>
<dbReference type="InterPro" id="IPR001033">
    <property type="entry name" value="Alpha_catenin"/>
</dbReference>
<evidence type="ECO:0000256" key="1">
    <source>
        <dbReference type="ARBA" id="ARBA00004282"/>
    </source>
</evidence>
<comment type="subcellular location">
    <subcellularLocation>
        <location evidence="1">Cell junction</location>
    </subcellularLocation>
    <subcellularLocation>
        <location evidence="2">Cytoplasm</location>
    </subcellularLocation>
</comment>
<dbReference type="GO" id="GO:0016342">
    <property type="term" value="C:catenin complex"/>
    <property type="evidence" value="ECO:0007669"/>
    <property type="project" value="TreeGrafter"/>
</dbReference>
<dbReference type="Proteomes" id="UP000001307">
    <property type="component" value="Unassembled WGS sequence"/>
</dbReference>
<dbReference type="EMBL" id="FN653052">
    <property type="protein sequence ID" value="CBY19623.1"/>
    <property type="molecule type" value="Genomic_DNA"/>
</dbReference>